<feature type="compositionally biased region" description="Pro residues" evidence="1">
    <location>
        <begin position="40"/>
        <end position="72"/>
    </location>
</feature>
<dbReference type="EMBL" id="BAAANN010000017">
    <property type="protein sequence ID" value="GAA1966686.1"/>
    <property type="molecule type" value="Genomic_DNA"/>
</dbReference>
<evidence type="ECO:0000259" key="2">
    <source>
        <dbReference type="Pfam" id="PF09449"/>
    </source>
</evidence>
<dbReference type="Proteomes" id="UP001501116">
    <property type="component" value="Unassembled WGS sequence"/>
</dbReference>
<keyword evidence="4" id="KW-1185">Reference proteome</keyword>
<organism evidence="3 4">
    <name type="scientific">Amycolatopsis minnesotensis</name>
    <dbReference type="NCBI Taxonomy" id="337894"/>
    <lineage>
        <taxon>Bacteria</taxon>
        <taxon>Bacillati</taxon>
        <taxon>Actinomycetota</taxon>
        <taxon>Actinomycetes</taxon>
        <taxon>Pseudonocardiales</taxon>
        <taxon>Pseudonocardiaceae</taxon>
        <taxon>Amycolatopsis</taxon>
    </lineage>
</organism>
<dbReference type="InterPro" id="IPR016123">
    <property type="entry name" value="Mog1/PsbP_a/b/a-sand"/>
</dbReference>
<feature type="domain" description="DUF2020" evidence="2">
    <location>
        <begin position="53"/>
        <end position="194"/>
    </location>
</feature>
<reference evidence="3 4" key="1">
    <citation type="journal article" date="2019" name="Int. J. Syst. Evol. Microbiol.">
        <title>The Global Catalogue of Microorganisms (GCM) 10K type strain sequencing project: providing services to taxonomists for standard genome sequencing and annotation.</title>
        <authorList>
            <consortium name="The Broad Institute Genomics Platform"/>
            <consortium name="The Broad Institute Genome Sequencing Center for Infectious Disease"/>
            <person name="Wu L."/>
            <person name="Ma J."/>
        </authorList>
    </citation>
    <scope>NUCLEOTIDE SEQUENCE [LARGE SCALE GENOMIC DNA]</scope>
    <source>
        <strain evidence="3 4">JCM 14545</strain>
    </source>
</reference>
<evidence type="ECO:0000313" key="4">
    <source>
        <dbReference type="Proteomes" id="UP001501116"/>
    </source>
</evidence>
<dbReference type="SUPFAM" id="SSF55724">
    <property type="entry name" value="Mog1p/PsbP-like"/>
    <property type="match status" value="1"/>
</dbReference>
<dbReference type="InterPro" id="IPR018567">
    <property type="entry name" value="DUF2020"/>
</dbReference>
<name>A0ABN2RBU2_9PSEU</name>
<evidence type="ECO:0000256" key="1">
    <source>
        <dbReference type="SAM" id="MobiDB-lite"/>
    </source>
</evidence>
<protein>
    <recommendedName>
        <fullName evidence="2">DUF2020 domain-containing protein</fullName>
    </recommendedName>
</protein>
<comment type="caution">
    <text evidence="3">The sequence shown here is derived from an EMBL/GenBank/DDBJ whole genome shotgun (WGS) entry which is preliminary data.</text>
</comment>
<dbReference type="Gene3D" id="3.40.1000.10">
    <property type="entry name" value="Mog1/PsbP, alpha/beta/alpha sandwich"/>
    <property type="match status" value="1"/>
</dbReference>
<accession>A0ABN2RBU2</accession>
<gene>
    <name evidence="3" type="ORF">GCM10009754_43990</name>
</gene>
<dbReference type="Pfam" id="PF09449">
    <property type="entry name" value="DUF2020"/>
    <property type="match status" value="1"/>
</dbReference>
<feature type="region of interest" description="Disordered" evidence="1">
    <location>
        <begin position="37"/>
        <end position="72"/>
    </location>
</feature>
<sequence>MGVMVAARRRAWLTDAAMRRAVLTLGAATAVVLTGCSGGTPPPPPPAPPPPVPVSAAPVVPPDPQPAKPGPCPYLDNTFVSDANGQRVSKAQVSADAPHPACFFYALTGKLQLTARVYTGTKEVARALVDKVAPVATSSPATEPPGWQGGYQPTDAGAVYAVAKEGVAVVVTTNQKQTVKARTVVKQVITKLAL</sequence>
<evidence type="ECO:0000313" key="3">
    <source>
        <dbReference type="EMBL" id="GAA1966686.1"/>
    </source>
</evidence>
<proteinExistence type="predicted"/>